<feature type="region of interest" description="Disordered" evidence="1">
    <location>
        <begin position="495"/>
        <end position="556"/>
    </location>
</feature>
<evidence type="ECO:0000313" key="5">
    <source>
        <dbReference type="Proteomes" id="UP000326198"/>
    </source>
</evidence>
<keyword evidence="4" id="KW-0648">Protein biosynthesis</keyword>
<dbReference type="EMBL" id="ML736158">
    <property type="protein sequence ID" value="KAE8382987.1"/>
    <property type="molecule type" value="Genomic_DNA"/>
</dbReference>
<keyword evidence="4" id="KW-0396">Initiation factor</keyword>
<feature type="compositionally biased region" description="Basic residues" evidence="1">
    <location>
        <begin position="366"/>
        <end position="385"/>
    </location>
</feature>
<feature type="region of interest" description="Disordered" evidence="1">
    <location>
        <begin position="1"/>
        <end position="133"/>
    </location>
</feature>
<feature type="compositionally biased region" description="Basic residues" evidence="1">
    <location>
        <begin position="119"/>
        <end position="129"/>
    </location>
</feature>
<feature type="region of interest" description="Disordered" evidence="1">
    <location>
        <begin position="585"/>
        <end position="607"/>
    </location>
</feature>
<feature type="domain" description="C2H2-domain containing protein second zinc finger" evidence="3">
    <location>
        <begin position="555"/>
        <end position="582"/>
    </location>
</feature>
<dbReference type="GO" id="GO:0003743">
    <property type="term" value="F:translation initiation factor activity"/>
    <property type="evidence" value="ECO:0007669"/>
    <property type="project" value="UniProtKB-KW"/>
</dbReference>
<feature type="region of interest" description="Disordered" evidence="1">
    <location>
        <begin position="345"/>
        <end position="427"/>
    </location>
</feature>
<dbReference type="Pfam" id="PF26176">
    <property type="entry name" value="zf_C2H2_17_2"/>
    <property type="match status" value="1"/>
</dbReference>
<feature type="compositionally biased region" description="Polar residues" evidence="1">
    <location>
        <begin position="19"/>
        <end position="31"/>
    </location>
</feature>
<dbReference type="Pfam" id="PF10680">
    <property type="entry name" value="RRN9"/>
    <property type="match status" value="1"/>
</dbReference>
<proteinExistence type="predicted"/>
<feature type="compositionally biased region" description="Basic and acidic residues" evidence="1">
    <location>
        <begin position="413"/>
        <end position="424"/>
    </location>
</feature>
<evidence type="ECO:0000259" key="3">
    <source>
        <dbReference type="Pfam" id="PF26176"/>
    </source>
</evidence>
<protein>
    <submittedName>
        <fullName evidence="4">RNA polymerase I-specific transcription initiation factor-domain-containing protein</fullName>
    </submittedName>
</protein>
<dbReference type="OrthoDB" id="5412288at2759"/>
<organism evidence="4 5">
    <name type="scientific">Aspergillus bertholletiae</name>
    <dbReference type="NCBI Taxonomy" id="1226010"/>
    <lineage>
        <taxon>Eukaryota</taxon>
        <taxon>Fungi</taxon>
        <taxon>Dikarya</taxon>
        <taxon>Ascomycota</taxon>
        <taxon>Pezizomycotina</taxon>
        <taxon>Eurotiomycetes</taxon>
        <taxon>Eurotiomycetidae</taxon>
        <taxon>Eurotiales</taxon>
        <taxon>Aspergillaceae</taxon>
        <taxon>Aspergillus</taxon>
        <taxon>Aspergillus subgen. Circumdati</taxon>
    </lineage>
</organism>
<evidence type="ECO:0000313" key="4">
    <source>
        <dbReference type="EMBL" id="KAE8382987.1"/>
    </source>
</evidence>
<accession>A0A5N7BNB1</accession>
<gene>
    <name evidence="4" type="ORF">BDV26DRAFT_252431</name>
</gene>
<sequence length="607" mass="67001">MSSISGDRSPHFNFPPSAQPQRSIFGGSSSQDVEDLQPYPDWQGDATFDSDDVDVAMKDMPIVESDNSDDSTYRGSDEDEPGQKAGGPLQRLPQSTVDTVTGHSDIDSPPSSPADRPNKFRGHTSHWRKLTAEDRQNAEALESIRARDLAAHLYNAHALRVRARELARQAVEAGEPEDEAKAFGPPKRWAAWPMSATKVPRGNEHIRRGEDEAWTLRMQPDPRPSAELEESLIAIMLKDAKEKFQTRAWDDKLSSVQQWAMSQANIESDTATDAELKSDVDFTDDIYLRPVVQADDEKSRLQLRPLTRNILTKFDDLLMALHHARNGAVGADDSSASELQTDIESIASSVSSRKRTAKATTERSQSRGRKRTRKSSARTRSSRPRSHSEHASSGRASSRLSGRRQSRSQNSDPRGRSAGSDRKRSASHLRLGLRDWSEVLGIASMVGFPPAVVMRSSQRCAALFGEDMEFRVLEEDASKEVQDGDSSAYAYTEIEPEEPEASLPPPSSPRIKPSISRAASERKTPSTRAASPATDHTDEVSKPKGKGQHRKSDILCPIGTCPRHINGFARTWNLNLHMKRMHPGYRLKSTGSKSKSPIVDPAGDTGS</sequence>
<feature type="compositionally biased region" description="Polar residues" evidence="1">
    <location>
        <begin position="92"/>
        <end position="102"/>
    </location>
</feature>
<feature type="domain" description="Rrn9" evidence="2">
    <location>
        <begin position="141"/>
        <end position="206"/>
    </location>
</feature>
<keyword evidence="5" id="KW-1185">Reference proteome</keyword>
<dbReference type="Proteomes" id="UP000326198">
    <property type="component" value="Unassembled WGS sequence"/>
</dbReference>
<dbReference type="InterPro" id="IPR019622">
    <property type="entry name" value="Rrn9_dom"/>
</dbReference>
<name>A0A5N7BNB1_9EURO</name>
<evidence type="ECO:0000256" key="1">
    <source>
        <dbReference type="SAM" id="MobiDB-lite"/>
    </source>
</evidence>
<dbReference type="AlphaFoldDB" id="A0A5N7BNB1"/>
<evidence type="ECO:0000259" key="2">
    <source>
        <dbReference type="Pfam" id="PF10680"/>
    </source>
</evidence>
<dbReference type="InterPro" id="IPR059095">
    <property type="entry name" value="Znf_C2H2_17_2nd"/>
</dbReference>
<reference evidence="4 5" key="1">
    <citation type="submission" date="2019-04" db="EMBL/GenBank/DDBJ databases">
        <title>Friends and foes A comparative genomics studyof 23 Aspergillus species from section Flavi.</title>
        <authorList>
            <consortium name="DOE Joint Genome Institute"/>
            <person name="Kjaerbolling I."/>
            <person name="Vesth T."/>
            <person name="Frisvad J.C."/>
            <person name="Nybo J.L."/>
            <person name="Theobald S."/>
            <person name="Kildgaard S."/>
            <person name="Isbrandt T."/>
            <person name="Kuo A."/>
            <person name="Sato A."/>
            <person name="Lyhne E.K."/>
            <person name="Kogle M.E."/>
            <person name="Wiebenga A."/>
            <person name="Kun R.S."/>
            <person name="Lubbers R.J."/>
            <person name="Makela M.R."/>
            <person name="Barry K."/>
            <person name="Chovatia M."/>
            <person name="Clum A."/>
            <person name="Daum C."/>
            <person name="Haridas S."/>
            <person name="He G."/>
            <person name="LaButti K."/>
            <person name="Lipzen A."/>
            <person name="Mondo S."/>
            <person name="Riley R."/>
            <person name="Salamov A."/>
            <person name="Simmons B.A."/>
            <person name="Magnuson J.K."/>
            <person name="Henrissat B."/>
            <person name="Mortensen U.H."/>
            <person name="Larsen T.O."/>
            <person name="Devries R.P."/>
            <person name="Grigoriev I.V."/>
            <person name="Machida M."/>
            <person name="Baker S.E."/>
            <person name="Andersen M.R."/>
        </authorList>
    </citation>
    <scope>NUCLEOTIDE SEQUENCE [LARGE SCALE GENOMIC DNA]</scope>
    <source>
        <strain evidence="4 5">IBT 29228</strain>
    </source>
</reference>